<dbReference type="Proteomes" id="UP000199137">
    <property type="component" value="Unassembled WGS sequence"/>
</dbReference>
<reference evidence="1 2" key="1">
    <citation type="submission" date="2016-10" db="EMBL/GenBank/DDBJ databases">
        <authorList>
            <person name="de Groot N.N."/>
        </authorList>
    </citation>
    <scope>NUCLEOTIDE SEQUENCE [LARGE SCALE GENOMIC DNA]</scope>
    <source>
        <strain evidence="1 2">DSM 44637</strain>
    </source>
</reference>
<gene>
    <name evidence="1" type="ORF">SAMN05421854_10276</name>
</gene>
<evidence type="ECO:0000313" key="2">
    <source>
        <dbReference type="Proteomes" id="UP000199137"/>
    </source>
</evidence>
<dbReference type="EMBL" id="FOWC01000002">
    <property type="protein sequence ID" value="SFO51809.1"/>
    <property type="molecule type" value="Genomic_DNA"/>
</dbReference>
<protein>
    <submittedName>
        <fullName evidence="1">Uncharacterized protein</fullName>
    </submittedName>
</protein>
<dbReference type="AlphaFoldDB" id="A0A1I5HUH7"/>
<name>A0A1I5HUH7_9PSEU</name>
<sequence length="213" mass="22282">MIEFHDDTTAGTALRRVAAPAGPVMTGERARQIDVGRLPEDVADLIDALGPGENLVLTRDGDPIAMVSGTGVRPEPPRTDYDDVTVVATAMKLSASARMSLSAELGSGYLVLDLHSAPATADVLLVPPVSPQLIGGLRAKFPKARVVLAEVEDAELGVSYHGPVRRLLDAGAETYLTSANVPHLARQLDHAVTQRQQLAAGTAAPLEISPADS</sequence>
<evidence type="ECO:0000313" key="1">
    <source>
        <dbReference type="EMBL" id="SFO51809.1"/>
    </source>
</evidence>
<organism evidence="1 2">
    <name type="scientific">Amycolatopsis rubida</name>
    <dbReference type="NCBI Taxonomy" id="112413"/>
    <lineage>
        <taxon>Bacteria</taxon>
        <taxon>Bacillati</taxon>
        <taxon>Actinomycetota</taxon>
        <taxon>Actinomycetes</taxon>
        <taxon>Pseudonocardiales</taxon>
        <taxon>Pseudonocardiaceae</taxon>
        <taxon>Amycolatopsis</taxon>
    </lineage>
</organism>
<proteinExistence type="predicted"/>
<accession>A0A1I5HUH7</accession>
<dbReference type="RefSeq" id="WP_338080310.1">
    <property type="nucleotide sequence ID" value="NZ_FOWC01000002.1"/>
</dbReference>